<dbReference type="CDD" id="cd04301">
    <property type="entry name" value="NAT_SF"/>
    <property type="match status" value="2"/>
</dbReference>
<evidence type="ECO:0000313" key="4">
    <source>
        <dbReference type="EMBL" id="KUO96055.1"/>
    </source>
</evidence>
<reference evidence="4 5" key="1">
    <citation type="submission" date="2015-12" db="EMBL/GenBank/DDBJ databases">
        <title>Draft genome sequence of Acidibacillus ferrooxidans ITV001, isolated from a chalcopyrite acid mine drainage site in Brazil.</title>
        <authorList>
            <person name="Dall'Agnol H."/>
            <person name="Nancucheo I."/>
            <person name="Johnson B."/>
            <person name="Oliveira R."/>
            <person name="Leite L."/>
            <person name="Pylro V."/>
            <person name="Nunes G.L."/>
            <person name="Tzotzos G."/>
            <person name="Fernandes G.R."/>
            <person name="Dutra J."/>
            <person name="Orellana S.C."/>
            <person name="Oliveira G."/>
        </authorList>
    </citation>
    <scope>NUCLEOTIDE SEQUENCE [LARGE SCALE GENOMIC DNA]</scope>
    <source>
        <strain evidence="5">ITV01</strain>
    </source>
</reference>
<gene>
    <name evidence="4" type="ORF">ATW55_01410</name>
</gene>
<keyword evidence="1" id="KW-0808">Transferase</keyword>
<sequence length="284" mass="31797">MVVEPGLSEEAYLSVLDLAKRCQKHDGLTLKINEPFLRTRPAYEVNDFLYYAGDRLIGYLGLHQFQMHEVELTGMVDPAYRRRGIFSALVAEARQEIYERGASVLIFITPQESISGKHCLQSLGATYSFSEYHMQWDGRVRQAQPSSLTLRSAEGDEDFKRVAHITAACFEMDAEDVHTSIMKSSVPGMNRYLIESQGEPIGTIAVQEIDQREAFLFGFCILEAYRGKGLGRVALTATIAQLSERGVSSIALEVAAENRRALTLYEGCGFSVVRANDYFKQSLE</sequence>
<dbReference type="InterPro" id="IPR050680">
    <property type="entry name" value="YpeA/RimI_acetyltransf"/>
</dbReference>
<dbReference type="GO" id="GO:0016747">
    <property type="term" value="F:acyltransferase activity, transferring groups other than amino-acyl groups"/>
    <property type="evidence" value="ECO:0007669"/>
    <property type="project" value="InterPro"/>
</dbReference>
<accession>A0A101XR81</accession>
<keyword evidence="2" id="KW-0012">Acyltransferase</keyword>
<evidence type="ECO:0000259" key="3">
    <source>
        <dbReference type="PROSITE" id="PS51186"/>
    </source>
</evidence>
<protein>
    <recommendedName>
        <fullName evidence="3">N-acetyltransferase domain-containing protein</fullName>
    </recommendedName>
</protein>
<dbReference type="PROSITE" id="PS51186">
    <property type="entry name" value="GNAT"/>
    <property type="match status" value="2"/>
</dbReference>
<organism evidence="4 5">
    <name type="scientific">Ferroacidibacillus organovorans</name>
    <dbReference type="NCBI Taxonomy" id="1765683"/>
    <lineage>
        <taxon>Bacteria</taxon>
        <taxon>Bacillati</taxon>
        <taxon>Bacillota</taxon>
        <taxon>Bacilli</taxon>
        <taxon>Bacillales</taxon>
        <taxon>Alicyclobacillaceae</taxon>
        <taxon>Ferroacidibacillus</taxon>
    </lineage>
</organism>
<proteinExistence type="predicted"/>
<dbReference type="PANTHER" id="PTHR43420">
    <property type="entry name" value="ACETYLTRANSFERASE"/>
    <property type="match status" value="1"/>
</dbReference>
<feature type="domain" description="N-acetyltransferase" evidence="3">
    <location>
        <begin position="2"/>
        <end position="151"/>
    </location>
</feature>
<dbReference type="AlphaFoldDB" id="A0A101XR81"/>
<keyword evidence="5" id="KW-1185">Reference proteome</keyword>
<dbReference type="Gene3D" id="3.40.630.30">
    <property type="match status" value="1"/>
</dbReference>
<dbReference type="InterPro" id="IPR016181">
    <property type="entry name" value="Acyl_CoA_acyltransferase"/>
</dbReference>
<evidence type="ECO:0000313" key="5">
    <source>
        <dbReference type="Proteomes" id="UP000053557"/>
    </source>
</evidence>
<comment type="caution">
    <text evidence="4">The sequence shown here is derived from an EMBL/GenBank/DDBJ whole genome shotgun (WGS) entry which is preliminary data.</text>
</comment>
<feature type="domain" description="N-acetyltransferase" evidence="3">
    <location>
        <begin position="148"/>
        <end position="284"/>
    </location>
</feature>
<dbReference type="InterPro" id="IPR000182">
    <property type="entry name" value="GNAT_dom"/>
</dbReference>
<dbReference type="Pfam" id="PF00583">
    <property type="entry name" value="Acetyltransf_1"/>
    <property type="match status" value="2"/>
</dbReference>
<dbReference type="SUPFAM" id="SSF55729">
    <property type="entry name" value="Acyl-CoA N-acyltransferases (Nat)"/>
    <property type="match status" value="2"/>
</dbReference>
<dbReference type="EMBL" id="LPVJ01000029">
    <property type="protein sequence ID" value="KUO96055.1"/>
    <property type="molecule type" value="Genomic_DNA"/>
</dbReference>
<dbReference type="Proteomes" id="UP000053557">
    <property type="component" value="Unassembled WGS sequence"/>
</dbReference>
<evidence type="ECO:0000256" key="1">
    <source>
        <dbReference type="ARBA" id="ARBA00022679"/>
    </source>
</evidence>
<name>A0A101XR81_9BACL</name>
<evidence type="ECO:0000256" key="2">
    <source>
        <dbReference type="ARBA" id="ARBA00023315"/>
    </source>
</evidence>